<proteinExistence type="predicted"/>
<reference evidence="1 2" key="1">
    <citation type="submission" date="2018-07" db="EMBL/GenBank/DDBJ databases">
        <title>Genomic Encyclopedia of Type Strains, Phase III (KMG-III): the genomes of soil and plant-associated and newly described type strains.</title>
        <authorList>
            <person name="Whitman W."/>
        </authorList>
    </citation>
    <scope>NUCLEOTIDE SEQUENCE [LARGE SCALE GENOMIC DNA]</scope>
    <source>
        <strain evidence="1 2">CECT 8488</strain>
    </source>
</reference>
<organism evidence="1 2">
    <name type="scientific">Aestuariispira insulae</name>
    <dbReference type="NCBI Taxonomy" id="1461337"/>
    <lineage>
        <taxon>Bacteria</taxon>
        <taxon>Pseudomonadati</taxon>
        <taxon>Pseudomonadota</taxon>
        <taxon>Alphaproteobacteria</taxon>
        <taxon>Rhodospirillales</taxon>
        <taxon>Kiloniellaceae</taxon>
        <taxon>Aestuariispira</taxon>
    </lineage>
</organism>
<gene>
    <name evidence="1" type="ORF">DFP90_10987</name>
</gene>
<dbReference type="AlphaFoldDB" id="A0A3D9HE20"/>
<dbReference type="Proteomes" id="UP000256845">
    <property type="component" value="Unassembled WGS sequence"/>
</dbReference>
<evidence type="ECO:0000313" key="2">
    <source>
        <dbReference type="Proteomes" id="UP000256845"/>
    </source>
</evidence>
<comment type="caution">
    <text evidence="1">The sequence shown here is derived from an EMBL/GenBank/DDBJ whole genome shotgun (WGS) entry which is preliminary data.</text>
</comment>
<keyword evidence="2" id="KW-1185">Reference proteome</keyword>
<sequence length="64" mass="7351">MWHSLRDVAAHRRLPEDDFLSFAIGQAPKFGVIDTSDDPKVSTFDVRDLVNAFQHLQLESMNQH</sequence>
<name>A0A3D9HE20_9PROT</name>
<dbReference type="EMBL" id="QRDW01000009">
    <property type="protein sequence ID" value="RED47723.1"/>
    <property type="molecule type" value="Genomic_DNA"/>
</dbReference>
<dbReference type="RefSeq" id="WP_115937873.1">
    <property type="nucleotide sequence ID" value="NZ_QRDW01000009.1"/>
</dbReference>
<evidence type="ECO:0000313" key="1">
    <source>
        <dbReference type="EMBL" id="RED47723.1"/>
    </source>
</evidence>
<protein>
    <submittedName>
        <fullName evidence="1">Uncharacterized protein</fullName>
    </submittedName>
</protein>
<accession>A0A3D9HE20</accession>